<name>A0A1I2NLA1_9BACL</name>
<dbReference type="InterPro" id="IPR038765">
    <property type="entry name" value="Papain-like_cys_pep_sf"/>
</dbReference>
<dbReference type="SUPFAM" id="SSF54001">
    <property type="entry name" value="Cysteine proteinases"/>
    <property type="match status" value="1"/>
</dbReference>
<dbReference type="PRINTS" id="PR01543">
    <property type="entry name" value="ANATRNSFRASE"/>
</dbReference>
<keyword evidence="4" id="KW-1185">Reference proteome</keyword>
<dbReference type="InterPro" id="IPR053710">
    <property type="entry name" value="Arylamine_NAT_domain_sf"/>
</dbReference>
<dbReference type="Proteomes" id="UP000198661">
    <property type="component" value="Unassembled WGS sequence"/>
</dbReference>
<dbReference type="InterPro" id="IPR001447">
    <property type="entry name" value="Arylamine_N-AcTrfase"/>
</dbReference>
<dbReference type="Pfam" id="PF00797">
    <property type="entry name" value="Acetyltransf_2"/>
    <property type="match status" value="1"/>
</dbReference>
<protein>
    <submittedName>
        <fullName evidence="3">N-hydroxyarylamine O-acetyltransferase</fullName>
    </submittedName>
</protein>
<gene>
    <name evidence="3" type="ORF">SAMN04488025_11378</name>
</gene>
<dbReference type="RefSeq" id="WP_092038132.1">
    <property type="nucleotide sequence ID" value="NZ_FOOK01000013.1"/>
</dbReference>
<evidence type="ECO:0000313" key="4">
    <source>
        <dbReference type="Proteomes" id="UP000198661"/>
    </source>
</evidence>
<comment type="similarity">
    <text evidence="1 2">Belongs to the arylamine N-acetyltransferase family.</text>
</comment>
<dbReference type="EMBL" id="FOOK01000013">
    <property type="protein sequence ID" value="SFG04353.1"/>
    <property type="molecule type" value="Genomic_DNA"/>
</dbReference>
<keyword evidence="3" id="KW-0808">Transferase</keyword>
<evidence type="ECO:0000313" key="3">
    <source>
        <dbReference type="EMBL" id="SFG04353.1"/>
    </source>
</evidence>
<sequence>MQTNVKPDVQAYLNLLDLAAPPKPTLAFLERLHERHLLRVPFENLNIHLKRPIRLDIPSLFDKIVRQKRGGFCYELNHLFHWLLRSLGYDSILVSARVKNERGGFNPEFDHLALIVTLDEPYLADVGFGNAFRRPLPISGEVREDIGGAYRVRRLSKGEYAMQRQSGESWSDAYRFTLVPRRIEDFMDMCRYHQTSPDSHFTRNRICSRATRTGRITLTDTALKVTEGGEQKTRPVTSEEEWFRLLERHFGIRP</sequence>
<dbReference type="PANTHER" id="PTHR11786:SF0">
    <property type="entry name" value="ARYLAMINE N-ACETYLTRANSFERASE 4-RELATED"/>
    <property type="match status" value="1"/>
</dbReference>
<dbReference type="PANTHER" id="PTHR11786">
    <property type="entry name" value="N-HYDROXYARYLAMINE O-ACETYLTRANSFERASE"/>
    <property type="match status" value="1"/>
</dbReference>
<accession>A0A1I2NLA1</accession>
<dbReference type="AlphaFoldDB" id="A0A1I2NLA1"/>
<dbReference type="OrthoDB" id="7181050at2"/>
<organism evidence="3 4">
    <name type="scientific">Planifilum fulgidum</name>
    <dbReference type="NCBI Taxonomy" id="201973"/>
    <lineage>
        <taxon>Bacteria</taxon>
        <taxon>Bacillati</taxon>
        <taxon>Bacillota</taxon>
        <taxon>Bacilli</taxon>
        <taxon>Bacillales</taxon>
        <taxon>Thermoactinomycetaceae</taxon>
        <taxon>Planifilum</taxon>
    </lineage>
</organism>
<dbReference type="Gene3D" id="3.30.2140.20">
    <property type="match status" value="1"/>
</dbReference>
<dbReference type="GO" id="GO:0016407">
    <property type="term" value="F:acetyltransferase activity"/>
    <property type="evidence" value="ECO:0007669"/>
    <property type="project" value="InterPro"/>
</dbReference>
<reference evidence="3 4" key="1">
    <citation type="submission" date="2016-10" db="EMBL/GenBank/DDBJ databases">
        <authorList>
            <person name="de Groot N.N."/>
        </authorList>
    </citation>
    <scope>NUCLEOTIDE SEQUENCE [LARGE SCALE GENOMIC DNA]</scope>
    <source>
        <strain evidence="3 4">DSM 44945</strain>
    </source>
</reference>
<evidence type="ECO:0000256" key="2">
    <source>
        <dbReference type="RuleBase" id="RU003452"/>
    </source>
</evidence>
<proteinExistence type="inferred from homology"/>
<evidence type="ECO:0000256" key="1">
    <source>
        <dbReference type="ARBA" id="ARBA00006547"/>
    </source>
</evidence>
<dbReference type="STRING" id="201973.SAMN04488025_11378"/>